<dbReference type="Proteomes" id="UP000053424">
    <property type="component" value="Unassembled WGS sequence"/>
</dbReference>
<proteinExistence type="predicted"/>
<dbReference type="EMBL" id="KN831768">
    <property type="protein sequence ID" value="KIM49701.1"/>
    <property type="molecule type" value="Genomic_DNA"/>
</dbReference>
<organism evidence="1 2">
    <name type="scientific">Hebeloma cylindrosporum</name>
    <dbReference type="NCBI Taxonomy" id="76867"/>
    <lineage>
        <taxon>Eukaryota</taxon>
        <taxon>Fungi</taxon>
        <taxon>Dikarya</taxon>
        <taxon>Basidiomycota</taxon>
        <taxon>Agaricomycotina</taxon>
        <taxon>Agaricomycetes</taxon>
        <taxon>Agaricomycetidae</taxon>
        <taxon>Agaricales</taxon>
        <taxon>Agaricineae</taxon>
        <taxon>Hymenogastraceae</taxon>
        <taxon>Hebeloma</taxon>
    </lineage>
</organism>
<reference evidence="2" key="2">
    <citation type="submission" date="2015-01" db="EMBL/GenBank/DDBJ databases">
        <title>Evolutionary Origins and Diversification of the Mycorrhizal Mutualists.</title>
        <authorList>
            <consortium name="DOE Joint Genome Institute"/>
            <consortium name="Mycorrhizal Genomics Consortium"/>
            <person name="Kohler A."/>
            <person name="Kuo A."/>
            <person name="Nagy L.G."/>
            <person name="Floudas D."/>
            <person name="Copeland A."/>
            <person name="Barry K.W."/>
            <person name="Cichocki N."/>
            <person name="Veneault-Fourrey C."/>
            <person name="LaButti K."/>
            <person name="Lindquist E.A."/>
            <person name="Lipzen A."/>
            <person name="Lundell T."/>
            <person name="Morin E."/>
            <person name="Murat C."/>
            <person name="Riley R."/>
            <person name="Ohm R."/>
            <person name="Sun H."/>
            <person name="Tunlid A."/>
            <person name="Henrissat B."/>
            <person name="Grigoriev I.V."/>
            <person name="Hibbett D.S."/>
            <person name="Martin F."/>
        </authorList>
    </citation>
    <scope>NUCLEOTIDE SEQUENCE [LARGE SCALE GENOMIC DNA]</scope>
    <source>
        <strain evidence="2">h7</strain>
    </source>
</reference>
<reference evidence="1 2" key="1">
    <citation type="submission" date="2014-04" db="EMBL/GenBank/DDBJ databases">
        <authorList>
            <consortium name="DOE Joint Genome Institute"/>
            <person name="Kuo A."/>
            <person name="Gay G."/>
            <person name="Dore J."/>
            <person name="Kohler A."/>
            <person name="Nagy L.G."/>
            <person name="Floudas D."/>
            <person name="Copeland A."/>
            <person name="Barry K.W."/>
            <person name="Cichocki N."/>
            <person name="Veneault-Fourrey C."/>
            <person name="LaButti K."/>
            <person name="Lindquist E.A."/>
            <person name="Lipzen A."/>
            <person name="Lundell T."/>
            <person name="Morin E."/>
            <person name="Murat C."/>
            <person name="Sun H."/>
            <person name="Tunlid A."/>
            <person name="Henrissat B."/>
            <person name="Grigoriev I.V."/>
            <person name="Hibbett D.S."/>
            <person name="Martin F."/>
            <person name="Nordberg H.P."/>
            <person name="Cantor M.N."/>
            <person name="Hua S.X."/>
        </authorList>
    </citation>
    <scope>NUCLEOTIDE SEQUENCE [LARGE SCALE GENOMIC DNA]</scope>
    <source>
        <strain evidence="2">h7</strain>
    </source>
</reference>
<gene>
    <name evidence="1" type="ORF">M413DRAFT_114492</name>
</gene>
<evidence type="ECO:0000313" key="1">
    <source>
        <dbReference type="EMBL" id="KIM49701.1"/>
    </source>
</evidence>
<name>A0A0C3D0T2_HEBCY</name>
<dbReference type="HOGENOM" id="CLU_1510791_0_0_1"/>
<evidence type="ECO:0000313" key="2">
    <source>
        <dbReference type="Proteomes" id="UP000053424"/>
    </source>
</evidence>
<sequence length="178" mass="19702">MRPREFSVLRVGFITDLLEKGAFSWIIDPTVGEQCLCRSTSWTESSASEPQINSSSTLGEPYFGHWSRRSWADLFWCCFLRARDASCLLSFRSLSGCITVHHRPVSEGNSSISLSSESLFVGYSPSHEGCSGFLDHIILFKHSGTVFSGLIISIGMGDLRKDGKPLTHRSRVSLSIPP</sequence>
<dbReference type="AlphaFoldDB" id="A0A0C3D0T2"/>
<keyword evidence="2" id="KW-1185">Reference proteome</keyword>
<protein>
    <submittedName>
        <fullName evidence="1">Uncharacterized protein</fullName>
    </submittedName>
</protein>
<accession>A0A0C3D0T2</accession>